<keyword evidence="4" id="KW-1185">Reference proteome</keyword>
<protein>
    <recommendedName>
        <fullName evidence="2">Replication-associated protein ORF2/G2P domain-containing protein</fullName>
    </recommendedName>
</protein>
<dbReference type="Pfam" id="PF23343">
    <property type="entry name" value="REP_ORF2-G2P"/>
    <property type="match status" value="1"/>
</dbReference>
<dbReference type="RefSeq" id="WP_345167047.1">
    <property type="nucleotide sequence ID" value="NZ_BAABJK010000004.1"/>
</dbReference>
<feature type="region of interest" description="Disordered" evidence="1">
    <location>
        <begin position="34"/>
        <end position="64"/>
    </location>
</feature>
<reference evidence="4" key="1">
    <citation type="journal article" date="2019" name="Int. J. Syst. Evol. Microbiol.">
        <title>The Global Catalogue of Microorganisms (GCM) 10K type strain sequencing project: providing services to taxonomists for standard genome sequencing and annotation.</title>
        <authorList>
            <consortium name="The Broad Institute Genomics Platform"/>
            <consortium name="The Broad Institute Genome Sequencing Center for Infectious Disease"/>
            <person name="Wu L."/>
            <person name="Ma J."/>
        </authorList>
    </citation>
    <scope>NUCLEOTIDE SEQUENCE [LARGE SCALE GENOMIC DNA]</scope>
    <source>
        <strain evidence="4">JCM 18287</strain>
    </source>
</reference>
<sequence>MIVKNTYGISVAFSTKQYGVIPKREFTGSALDRKKQEPITKLNAKKKESKDKERKERSLSPRSKQKIRKKITCFARCYKRLSFVTLTFLNKVSDEQAINLLRKFVDNAKKRSEDFQYVWVAERQTKNDVFEGNVHFHMITNKYWKIEKWWNYWIDLQLKNGIKPRDEDYKPSSAFDVKQLNSKNIRSIASYVTKYVTKNNAKFKCQVWNCSKRVSELYTDFYTTEEYTDQFKRMGAVLKEMEVKDHCNRTFLKVKMINLNRNTLPLYKRLDDKNNELLKYHN</sequence>
<comment type="caution">
    <text evidence="3">The sequence shown here is derived from an EMBL/GenBank/DDBJ whole genome shotgun (WGS) entry which is preliminary data.</text>
</comment>
<feature type="compositionally biased region" description="Basic and acidic residues" evidence="1">
    <location>
        <begin position="45"/>
        <end position="59"/>
    </location>
</feature>
<evidence type="ECO:0000259" key="2">
    <source>
        <dbReference type="Pfam" id="PF23343"/>
    </source>
</evidence>
<feature type="domain" description="Replication-associated protein ORF2/G2P" evidence="2">
    <location>
        <begin position="82"/>
        <end position="199"/>
    </location>
</feature>
<gene>
    <name evidence="3" type="ORF">GCM10023315_16980</name>
</gene>
<name>A0ABP9HDB3_9FLAO</name>
<evidence type="ECO:0000313" key="4">
    <source>
        <dbReference type="Proteomes" id="UP001501692"/>
    </source>
</evidence>
<organism evidence="3 4">
    <name type="scientific">Algibacter aquimarinus</name>
    <dbReference type="NCBI Taxonomy" id="1136748"/>
    <lineage>
        <taxon>Bacteria</taxon>
        <taxon>Pseudomonadati</taxon>
        <taxon>Bacteroidota</taxon>
        <taxon>Flavobacteriia</taxon>
        <taxon>Flavobacteriales</taxon>
        <taxon>Flavobacteriaceae</taxon>
        <taxon>Algibacter</taxon>
    </lineage>
</organism>
<evidence type="ECO:0000313" key="3">
    <source>
        <dbReference type="EMBL" id="GAA4968063.1"/>
    </source>
</evidence>
<evidence type="ECO:0000256" key="1">
    <source>
        <dbReference type="SAM" id="MobiDB-lite"/>
    </source>
</evidence>
<dbReference type="InterPro" id="IPR056906">
    <property type="entry name" value="ORF2/G2P_dom"/>
</dbReference>
<dbReference type="Proteomes" id="UP001501692">
    <property type="component" value="Unassembled WGS sequence"/>
</dbReference>
<accession>A0ABP9HDB3</accession>
<proteinExistence type="predicted"/>
<dbReference type="EMBL" id="BAABJK010000004">
    <property type="protein sequence ID" value="GAA4968063.1"/>
    <property type="molecule type" value="Genomic_DNA"/>
</dbReference>